<reference evidence="2" key="1">
    <citation type="journal article" date="2010" name="Genome Res.">
        <title>Population genomic sequencing of Coccidioides fungi reveals recent hybridization and transposon control.</title>
        <authorList>
            <person name="Neafsey D.E."/>
            <person name="Barker B.M."/>
            <person name="Sharpton T.J."/>
            <person name="Stajich J.E."/>
            <person name="Park D.J."/>
            <person name="Whiston E."/>
            <person name="Hung C.-Y."/>
            <person name="McMahan C."/>
            <person name="White J."/>
            <person name="Sykes S."/>
            <person name="Heiman D."/>
            <person name="Young S."/>
            <person name="Zeng Q."/>
            <person name="Abouelleil A."/>
            <person name="Aftuck L."/>
            <person name="Bessette D."/>
            <person name="Brown A."/>
            <person name="FitzGerald M."/>
            <person name="Lui A."/>
            <person name="Macdonald J.P."/>
            <person name="Priest M."/>
            <person name="Orbach M.J."/>
            <person name="Galgiani J.N."/>
            <person name="Kirkland T.N."/>
            <person name="Cole G.T."/>
            <person name="Birren B.W."/>
            <person name="Henn M.R."/>
            <person name="Taylor J.W."/>
            <person name="Rounsley S.D."/>
        </authorList>
    </citation>
    <scope>NUCLEOTIDE SEQUENCE [LARGE SCALE GENOMIC DNA]</scope>
    <source>
        <strain evidence="2">RMSCC 2394</strain>
    </source>
</reference>
<evidence type="ECO:0000313" key="2">
    <source>
        <dbReference type="Proteomes" id="UP000054565"/>
    </source>
</evidence>
<accession>A0A0J6XV38</accession>
<name>A0A0J6XV38_COCIT</name>
<evidence type="ECO:0000313" key="1">
    <source>
        <dbReference type="EMBL" id="KMP00001.1"/>
    </source>
</evidence>
<gene>
    <name evidence="1" type="ORF">CIRG_00143</name>
</gene>
<organism evidence="1 2">
    <name type="scientific">Coccidioides immitis RMSCC 2394</name>
    <dbReference type="NCBI Taxonomy" id="404692"/>
    <lineage>
        <taxon>Eukaryota</taxon>
        <taxon>Fungi</taxon>
        <taxon>Dikarya</taxon>
        <taxon>Ascomycota</taxon>
        <taxon>Pezizomycotina</taxon>
        <taxon>Eurotiomycetes</taxon>
        <taxon>Eurotiomycetidae</taxon>
        <taxon>Onygenales</taxon>
        <taxon>Onygenaceae</taxon>
        <taxon>Coccidioides</taxon>
    </lineage>
</organism>
<dbReference type="EMBL" id="DS028093">
    <property type="protein sequence ID" value="KMP00001.1"/>
    <property type="molecule type" value="Genomic_DNA"/>
</dbReference>
<protein>
    <submittedName>
        <fullName evidence="1">Uncharacterized protein</fullName>
    </submittedName>
</protein>
<proteinExistence type="predicted"/>
<dbReference type="AlphaFoldDB" id="A0A0J6XV38"/>
<sequence length="44" mass="4777">MARSRRGASSSFRLVPYQTASTVGMALHDNAFAADFTCLEDMGH</sequence>
<dbReference type="Proteomes" id="UP000054565">
    <property type="component" value="Unassembled WGS sequence"/>
</dbReference>